<dbReference type="OrthoDB" id="9782299at2"/>
<keyword evidence="2" id="KW-0238">DNA-binding</keyword>
<dbReference type="Gene3D" id="1.10.10.10">
    <property type="entry name" value="Winged helix-like DNA-binding domain superfamily/Winged helix DNA-binding domain"/>
    <property type="match status" value="1"/>
</dbReference>
<dbReference type="KEGG" id="mcak:MCCS_02910"/>
<accession>A0A1W7AA28</accession>
<keyword evidence="3" id="KW-0804">Transcription</keyword>
<evidence type="ECO:0000313" key="6">
    <source>
        <dbReference type="Proteomes" id="UP000194154"/>
    </source>
</evidence>
<keyword evidence="1" id="KW-0805">Transcription regulation</keyword>
<dbReference type="STRING" id="1855823.MCCS_02910"/>
<dbReference type="EMBL" id="CP021059">
    <property type="protein sequence ID" value="ARQ05960.1"/>
    <property type="molecule type" value="Genomic_DNA"/>
</dbReference>
<dbReference type="GO" id="GO:0003700">
    <property type="term" value="F:DNA-binding transcription factor activity"/>
    <property type="evidence" value="ECO:0007669"/>
    <property type="project" value="InterPro"/>
</dbReference>
<dbReference type="InterPro" id="IPR008920">
    <property type="entry name" value="TF_FadR/GntR_C"/>
</dbReference>
<dbReference type="SMART" id="SM00895">
    <property type="entry name" value="FCD"/>
    <property type="match status" value="1"/>
</dbReference>
<dbReference type="AlphaFoldDB" id="A0A1W7AA28"/>
<dbReference type="PANTHER" id="PTHR43537">
    <property type="entry name" value="TRANSCRIPTIONAL REGULATOR, GNTR FAMILY"/>
    <property type="match status" value="1"/>
</dbReference>
<organism evidence="5 6">
    <name type="scientific">Macrococcoides canis</name>
    <dbReference type="NCBI Taxonomy" id="1855823"/>
    <lineage>
        <taxon>Bacteria</taxon>
        <taxon>Bacillati</taxon>
        <taxon>Bacillota</taxon>
        <taxon>Bacilli</taxon>
        <taxon>Bacillales</taxon>
        <taxon>Staphylococcaceae</taxon>
        <taxon>Macrococcoides</taxon>
    </lineage>
</organism>
<evidence type="ECO:0000256" key="1">
    <source>
        <dbReference type="ARBA" id="ARBA00023015"/>
    </source>
</evidence>
<evidence type="ECO:0000259" key="4">
    <source>
        <dbReference type="PROSITE" id="PS50949"/>
    </source>
</evidence>
<dbReference type="Proteomes" id="UP000194154">
    <property type="component" value="Chromosome"/>
</dbReference>
<dbReference type="SUPFAM" id="SSF46785">
    <property type="entry name" value="Winged helix' DNA-binding domain"/>
    <property type="match status" value="1"/>
</dbReference>
<dbReference type="CDD" id="cd07377">
    <property type="entry name" value="WHTH_GntR"/>
    <property type="match status" value="1"/>
</dbReference>
<dbReference type="InterPro" id="IPR036390">
    <property type="entry name" value="WH_DNA-bd_sf"/>
</dbReference>
<dbReference type="Gene3D" id="1.20.120.530">
    <property type="entry name" value="GntR ligand-binding domain-like"/>
    <property type="match status" value="1"/>
</dbReference>
<evidence type="ECO:0000256" key="2">
    <source>
        <dbReference type="ARBA" id="ARBA00023125"/>
    </source>
</evidence>
<dbReference type="InterPro" id="IPR036388">
    <property type="entry name" value="WH-like_DNA-bd_sf"/>
</dbReference>
<feature type="domain" description="HTH gntR-type" evidence="4">
    <location>
        <begin position="7"/>
        <end position="75"/>
    </location>
</feature>
<gene>
    <name evidence="5" type="primary">lutR_1</name>
    <name evidence="5" type="ORF">MCCS_02910</name>
</gene>
<reference evidence="5 6" key="1">
    <citation type="journal article" date="2017" name="Int. J. Syst. Evol. Microbiol.">
        <title>Macrococcus canis sp. nov., a skin bacterium associated with infections in dogs.</title>
        <authorList>
            <person name="Gobeli Brawand S."/>
            <person name="Cotting K."/>
            <person name="Gomez-Sanz E."/>
            <person name="Collaud A."/>
            <person name="Thomann A."/>
            <person name="Brodard I."/>
            <person name="Rodriguez-Campos S."/>
            <person name="Strauss C."/>
            <person name="Perreten V."/>
        </authorList>
    </citation>
    <scope>NUCLEOTIDE SEQUENCE [LARGE SCALE GENOMIC DNA]</scope>
    <source>
        <strain evidence="5 6">KM45013</strain>
    </source>
</reference>
<dbReference type="Pfam" id="PF07729">
    <property type="entry name" value="FCD"/>
    <property type="match status" value="1"/>
</dbReference>
<dbReference type="RefSeq" id="WP_086041668.1">
    <property type="nucleotide sequence ID" value="NZ_CBCRZA010000003.1"/>
</dbReference>
<protein>
    <submittedName>
        <fullName evidence="5">HTH-type transcriptional regulator LutR</fullName>
    </submittedName>
</protein>
<dbReference type="SUPFAM" id="SSF48008">
    <property type="entry name" value="GntR ligand-binding domain-like"/>
    <property type="match status" value="1"/>
</dbReference>
<evidence type="ECO:0000313" key="5">
    <source>
        <dbReference type="EMBL" id="ARQ05960.1"/>
    </source>
</evidence>
<keyword evidence="6" id="KW-1185">Reference proteome</keyword>
<dbReference type="GO" id="GO:0003677">
    <property type="term" value="F:DNA binding"/>
    <property type="evidence" value="ECO:0007669"/>
    <property type="project" value="UniProtKB-KW"/>
</dbReference>
<sequence length="232" mass="26766">MVKLERKKLYEEIAEIITEKIKSGEYSQGDKLPSIQALSKEYGVGQASIREALNALRVIGLLEIKHGEGTFVKAIEVSTYTPEMALYDKEDIKDLLEVRKVLEIGSVRAAAKYRNEQQLETIYNALKQMEQAMNNKEIGEESDLNFHLSIAEASNNKLLKHMLIEVSDKIKTVMKETRQIWLFNEEKSIEKLFNEHTEIFLAIKNGDIKLSEKKMLKHLEDVEEVLIEHYKI</sequence>
<dbReference type="InterPro" id="IPR011711">
    <property type="entry name" value="GntR_C"/>
</dbReference>
<dbReference type="GeneID" id="35294443"/>
<dbReference type="SMART" id="SM00345">
    <property type="entry name" value="HTH_GNTR"/>
    <property type="match status" value="1"/>
</dbReference>
<dbReference type="InterPro" id="IPR000524">
    <property type="entry name" value="Tscrpt_reg_HTH_GntR"/>
</dbReference>
<dbReference type="PANTHER" id="PTHR43537:SF5">
    <property type="entry name" value="UXU OPERON TRANSCRIPTIONAL REGULATOR"/>
    <property type="match status" value="1"/>
</dbReference>
<name>A0A1W7AA28_9STAP</name>
<dbReference type="PROSITE" id="PS50949">
    <property type="entry name" value="HTH_GNTR"/>
    <property type="match status" value="1"/>
</dbReference>
<proteinExistence type="predicted"/>
<evidence type="ECO:0000256" key="3">
    <source>
        <dbReference type="ARBA" id="ARBA00023163"/>
    </source>
</evidence>
<dbReference type="Pfam" id="PF00392">
    <property type="entry name" value="GntR"/>
    <property type="match status" value="1"/>
</dbReference>